<proteinExistence type="predicted"/>
<sequence length="131" mass="14679">MSCTGQNASQQRKADKQAFHYQITSEQGLFLLSLTTEQNNKPPIGYFHNHIITLTDSNKSPVYPALINISGGMPEHGHGLPSQPQITRYLGNGQYLLEGVKFNMSGNWRITFRIRTNELTDSATLNFSLSH</sequence>
<feature type="domain" description="YtkA-like" evidence="1">
    <location>
        <begin position="48"/>
        <end position="111"/>
    </location>
</feature>
<dbReference type="RefSeq" id="WP_116007477.1">
    <property type="nucleotide sequence ID" value="NZ_QUOU01000001.1"/>
</dbReference>
<protein>
    <submittedName>
        <fullName evidence="2">Auxin-binding protein</fullName>
    </submittedName>
</protein>
<dbReference type="InterPro" id="IPR032693">
    <property type="entry name" value="YtkA-like_dom"/>
</dbReference>
<comment type="caution">
    <text evidence="2">The sequence shown here is derived from an EMBL/GenBank/DDBJ whole genome shotgun (WGS) entry which is preliminary data.</text>
</comment>
<accession>A0A3E0TPV8</accession>
<dbReference type="Proteomes" id="UP000256478">
    <property type="component" value="Unassembled WGS sequence"/>
</dbReference>
<gene>
    <name evidence="2" type="ORF">DXX93_07055</name>
</gene>
<dbReference type="EMBL" id="QUOU01000001">
    <property type="protein sequence ID" value="REL26360.1"/>
    <property type="molecule type" value="Genomic_DNA"/>
</dbReference>
<dbReference type="Pfam" id="PF13115">
    <property type="entry name" value="YtkA"/>
    <property type="match status" value="1"/>
</dbReference>
<organism evidence="2 3">
    <name type="scientific">Thalassotalea euphylliae</name>
    <dbReference type="NCBI Taxonomy" id="1655234"/>
    <lineage>
        <taxon>Bacteria</taxon>
        <taxon>Pseudomonadati</taxon>
        <taxon>Pseudomonadota</taxon>
        <taxon>Gammaproteobacteria</taxon>
        <taxon>Alteromonadales</taxon>
        <taxon>Colwelliaceae</taxon>
        <taxon>Thalassotalea</taxon>
    </lineage>
</organism>
<evidence type="ECO:0000313" key="2">
    <source>
        <dbReference type="EMBL" id="REL26360.1"/>
    </source>
</evidence>
<reference evidence="2 3" key="1">
    <citation type="submission" date="2018-08" db="EMBL/GenBank/DDBJ databases">
        <title>Thalassotalea euphylliae genome.</title>
        <authorList>
            <person name="Summers S."/>
            <person name="Rice S.A."/>
            <person name="Freckelton M.L."/>
            <person name="Nedved B.T."/>
            <person name="Hadfield M.G."/>
        </authorList>
    </citation>
    <scope>NUCLEOTIDE SEQUENCE [LARGE SCALE GENOMIC DNA]</scope>
    <source>
        <strain evidence="2 3">H1</strain>
    </source>
</reference>
<evidence type="ECO:0000313" key="3">
    <source>
        <dbReference type="Proteomes" id="UP000256478"/>
    </source>
</evidence>
<dbReference type="AlphaFoldDB" id="A0A3E0TPV8"/>
<evidence type="ECO:0000259" key="1">
    <source>
        <dbReference type="Pfam" id="PF13115"/>
    </source>
</evidence>
<name>A0A3E0TPV8_9GAMM</name>
<dbReference type="OrthoDB" id="330101at2"/>